<sequence length="368" mass="39565">MKIRSSFYGAFLFTAAIAAYIGSGYLDKEQQKQNDAEQLKIEQAVKDAAATLTTVQVMAIKAAQQVATISLPAQSETSNRVRVAAETGGIIIELPIEKGQMVKTGDLLCKIDLGTRESDLAQAEANLVQAQIDYNSAVKLVKLGHVAKTTETARKAQLDGATAAVKRAAKEIERVEIKAPFGGVVENIPSKIGSLLNPGMECATISDGTIMLIVGHISERDISRIGIGLQAKIVMVTGDEFAGELTYIAAAANPKTRTFRVDITVNNEKNLIRDGMTSQISIELEKNKAHFIKKSLLTLNDNGVIGVRLVDDQNIVQFHPVTILSDKRDGVWIAGLEDEVNIISIGHEYVQAGQKVNVVTVTAEADNG</sequence>
<reference evidence="6" key="2">
    <citation type="journal article" date="2018" name="ISME J.">
        <title>A dynamic microbial community with high functional redundancy inhabits the cold, oxic subseafloor aquifer.</title>
        <authorList>
            <person name="Tully B.J."/>
            <person name="Wheat C.G."/>
            <person name="Glazer B.T."/>
            <person name="Huber J.A."/>
        </authorList>
    </citation>
    <scope>NUCLEOTIDE SEQUENCE</scope>
    <source>
        <strain evidence="6">NORP83</strain>
    </source>
</reference>
<dbReference type="InterPro" id="IPR006143">
    <property type="entry name" value="RND_pump_MFP"/>
</dbReference>
<dbReference type="PANTHER" id="PTHR30469:SF29">
    <property type="entry name" value="BLR2860 PROTEIN"/>
    <property type="match status" value="1"/>
</dbReference>
<name>A0A2A4YRV6_9PROT</name>
<keyword evidence="3" id="KW-0472">Membrane</keyword>
<dbReference type="AlphaFoldDB" id="A0A2A4YRV6"/>
<gene>
    <name evidence="6" type="ORF">COB13_15320</name>
</gene>
<protein>
    <submittedName>
        <fullName evidence="6">Efflux transporter periplasmic adaptor subunit</fullName>
    </submittedName>
</protein>
<feature type="transmembrane region" description="Helical" evidence="3">
    <location>
        <begin position="7"/>
        <end position="26"/>
    </location>
</feature>
<dbReference type="SUPFAM" id="SSF111369">
    <property type="entry name" value="HlyD-like secretion proteins"/>
    <property type="match status" value="1"/>
</dbReference>
<dbReference type="Pfam" id="PF25917">
    <property type="entry name" value="BSH_RND"/>
    <property type="match status" value="1"/>
</dbReference>
<evidence type="ECO:0000259" key="4">
    <source>
        <dbReference type="Pfam" id="PF25917"/>
    </source>
</evidence>
<dbReference type="Gene3D" id="1.10.287.470">
    <property type="entry name" value="Helix hairpin bin"/>
    <property type="match status" value="1"/>
</dbReference>
<evidence type="ECO:0000256" key="1">
    <source>
        <dbReference type="ARBA" id="ARBA00009477"/>
    </source>
</evidence>
<dbReference type="PANTHER" id="PTHR30469">
    <property type="entry name" value="MULTIDRUG RESISTANCE PROTEIN MDTA"/>
    <property type="match status" value="1"/>
</dbReference>
<feature type="domain" description="CusB-like beta-barrel" evidence="5">
    <location>
        <begin position="219"/>
        <end position="283"/>
    </location>
</feature>
<dbReference type="InterPro" id="IPR058792">
    <property type="entry name" value="Beta-barrel_RND_2"/>
</dbReference>
<keyword evidence="2" id="KW-0175">Coiled coil</keyword>
<reference key="1">
    <citation type="submission" date="2017-08" db="EMBL/GenBank/DDBJ databases">
        <title>A dynamic microbial community with high functional redundancy inhabits the cold, oxic subseafloor aquifer.</title>
        <authorList>
            <person name="Tully B.J."/>
            <person name="Wheat C.G."/>
            <person name="Glazer B.T."/>
            <person name="Huber J.A."/>
        </authorList>
    </citation>
    <scope>NUCLEOTIDE SEQUENCE [LARGE SCALE GENOMIC DNA]</scope>
</reference>
<evidence type="ECO:0000313" key="6">
    <source>
        <dbReference type="EMBL" id="PCI97588.1"/>
    </source>
</evidence>
<comment type="caution">
    <text evidence="6">The sequence shown here is derived from an EMBL/GenBank/DDBJ whole genome shotgun (WGS) entry which is preliminary data.</text>
</comment>
<accession>A0A2A4YRV6</accession>
<keyword evidence="3" id="KW-1133">Transmembrane helix</keyword>
<dbReference type="GO" id="GO:0015562">
    <property type="term" value="F:efflux transmembrane transporter activity"/>
    <property type="evidence" value="ECO:0007669"/>
    <property type="project" value="TreeGrafter"/>
</dbReference>
<evidence type="ECO:0000259" key="5">
    <source>
        <dbReference type="Pfam" id="PF25954"/>
    </source>
</evidence>
<dbReference type="EMBL" id="NVUS01000028">
    <property type="protein sequence ID" value="PCI97588.1"/>
    <property type="molecule type" value="Genomic_DNA"/>
</dbReference>
<evidence type="ECO:0000256" key="2">
    <source>
        <dbReference type="SAM" id="Coils"/>
    </source>
</evidence>
<dbReference type="GO" id="GO:1990281">
    <property type="term" value="C:efflux pump complex"/>
    <property type="evidence" value="ECO:0007669"/>
    <property type="project" value="TreeGrafter"/>
</dbReference>
<dbReference type="Gene3D" id="2.40.50.100">
    <property type="match status" value="1"/>
</dbReference>
<evidence type="ECO:0000256" key="3">
    <source>
        <dbReference type="SAM" id="Phobius"/>
    </source>
</evidence>
<dbReference type="Pfam" id="PF25954">
    <property type="entry name" value="Beta-barrel_RND_2"/>
    <property type="match status" value="1"/>
</dbReference>
<dbReference type="NCBIfam" id="TIGR01730">
    <property type="entry name" value="RND_mfp"/>
    <property type="match status" value="1"/>
</dbReference>
<keyword evidence="3" id="KW-0812">Transmembrane</keyword>
<dbReference type="Gene3D" id="2.40.30.170">
    <property type="match status" value="1"/>
</dbReference>
<dbReference type="InterPro" id="IPR058625">
    <property type="entry name" value="MdtA-like_BSH"/>
</dbReference>
<dbReference type="Gene3D" id="2.40.420.20">
    <property type="match status" value="1"/>
</dbReference>
<feature type="coiled-coil region" evidence="2">
    <location>
        <begin position="120"/>
        <end position="178"/>
    </location>
</feature>
<comment type="similarity">
    <text evidence="1">Belongs to the membrane fusion protein (MFP) (TC 8.A.1) family.</text>
</comment>
<feature type="domain" description="Multidrug resistance protein MdtA-like barrel-sandwich hybrid" evidence="4">
    <location>
        <begin position="79"/>
        <end position="200"/>
    </location>
</feature>
<proteinExistence type="inferred from homology"/>
<organism evidence="6">
    <name type="scientific">OCS116 cluster bacterium</name>
    <dbReference type="NCBI Taxonomy" id="2030921"/>
    <lineage>
        <taxon>Bacteria</taxon>
        <taxon>Pseudomonadati</taxon>
        <taxon>Pseudomonadota</taxon>
        <taxon>Alphaproteobacteria</taxon>
        <taxon>OCS116 cluster</taxon>
    </lineage>
</organism>